<dbReference type="EMBL" id="ACKX01000080">
    <property type="protein sequence ID" value="EEJ51954.1"/>
    <property type="molecule type" value="Genomic_DNA"/>
</dbReference>
<dbReference type="Gene3D" id="3.90.190.20">
    <property type="entry name" value="Mur ligase, C-terminal domain"/>
    <property type="match status" value="1"/>
</dbReference>
<evidence type="ECO:0000313" key="14">
    <source>
        <dbReference type="EMBL" id="EEJ51954.1"/>
    </source>
</evidence>
<dbReference type="PANTHER" id="PTHR11136:SF0">
    <property type="entry name" value="DIHYDROFOLATE SYNTHETASE-RELATED"/>
    <property type="match status" value="1"/>
</dbReference>
<name>C2KWA8_9FIRM</name>
<feature type="domain" description="Mur ligase central" evidence="13">
    <location>
        <begin position="58"/>
        <end position="275"/>
    </location>
</feature>
<dbReference type="EC" id="6.3.2.17" evidence="3"/>
<protein>
    <recommendedName>
        <fullName evidence="3">tetrahydrofolate synthase</fullName>
        <ecNumber evidence="3">6.3.2.17</ecNumber>
    </recommendedName>
    <alternativeName>
        <fullName evidence="9">Tetrahydrofolylpolyglutamate synthase</fullName>
    </alternativeName>
</protein>
<dbReference type="Proteomes" id="UP000004121">
    <property type="component" value="Unassembled WGS sequence"/>
</dbReference>
<dbReference type="AlphaFoldDB" id="C2KWA8"/>
<dbReference type="SUPFAM" id="SSF53623">
    <property type="entry name" value="MurD-like peptide ligases, catalytic domain"/>
    <property type="match status" value="1"/>
</dbReference>
<comment type="similarity">
    <text evidence="2 11">Belongs to the folylpolyglutamate synthase family.</text>
</comment>
<evidence type="ECO:0000313" key="15">
    <source>
        <dbReference type="Proteomes" id="UP000004121"/>
    </source>
</evidence>
<evidence type="ECO:0000256" key="8">
    <source>
        <dbReference type="ARBA" id="ARBA00022842"/>
    </source>
</evidence>
<dbReference type="eggNOG" id="COG0285">
    <property type="taxonomic scope" value="Bacteria"/>
</dbReference>
<dbReference type="InParanoid" id="C2KWA8"/>
<evidence type="ECO:0000256" key="10">
    <source>
        <dbReference type="ARBA" id="ARBA00047493"/>
    </source>
</evidence>
<dbReference type="GO" id="GO:0005737">
    <property type="term" value="C:cytoplasm"/>
    <property type="evidence" value="ECO:0007669"/>
    <property type="project" value="TreeGrafter"/>
</dbReference>
<evidence type="ECO:0000256" key="9">
    <source>
        <dbReference type="ARBA" id="ARBA00030592"/>
    </source>
</evidence>
<evidence type="ECO:0000259" key="13">
    <source>
        <dbReference type="Pfam" id="PF08245"/>
    </source>
</evidence>
<evidence type="ECO:0000256" key="7">
    <source>
        <dbReference type="ARBA" id="ARBA00022840"/>
    </source>
</evidence>
<comment type="cofactor">
    <cofactor evidence="1">
        <name>Mg(2+)</name>
        <dbReference type="ChEBI" id="CHEBI:18420"/>
    </cofactor>
</comment>
<keyword evidence="8" id="KW-0460">Magnesium</keyword>
<dbReference type="SUPFAM" id="SSF53244">
    <property type="entry name" value="MurD-like peptide ligases, peptide-binding domain"/>
    <property type="match status" value="1"/>
</dbReference>
<gene>
    <name evidence="14" type="primary">folC</name>
    <name evidence="14" type="ORF">HMPREF6123_0777</name>
</gene>
<dbReference type="InterPro" id="IPR036565">
    <property type="entry name" value="Mur-like_cat_sf"/>
</dbReference>
<comment type="caution">
    <text evidence="14">The sequence shown here is derived from an EMBL/GenBank/DDBJ whole genome shotgun (WGS) entry which is preliminary data.</text>
</comment>
<evidence type="ECO:0000256" key="5">
    <source>
        <dbReference type="ARBA" id="ARBA00022723"/>
    </source>
</evidence>
<dbReference type="PANTHER" id="PTHR11136">
    <property type="entry name" value="FOLYLPOLYGLUTAMATE SYNTHASE-RELATED"/>
    <property type="match status" value="1"/>
</dbReference>
<dbReference type="PIRSF" id="PIRSF001563">
    <property type="entry name" value="Folylpolyglu_synth"/>
    <property type="match status" value="1"/>
</dbReference>
<dbReference type="STRING" id="585501.HMPREF6123_0777"/>
<dbReference type="NCBIfam" id="TIGR01499">
    <property type="entry name" value="folC"/>
    <property type="match status" value="1"/>
</dbReference>
<dbReference type="InterPro" id="IPR013221">
    <property type="entry name" value="Mur_ligase_cen"/>
</dbReference>
<organism evidence="14 15">
    <name type="scientific">Oribacterium sinus F0268</name>
    <dbReference type="NCBI Taxonomy" id="585501"/>
    <lineage>
        <taxon>Bacteria</taxon>
        <taxon>Bacillati</taxon>
        <taxon>Bacillota</taxon>
        <taxon>Clostridia</taxon>
        <taxon>Lachnospirales</taxon>
        <taxon>Lachnospiraceae</taxon>
        <taxon>Oribacterium</taxon>
    </lineage>
</organism>
<sequence length="447" mass="51575">MGRICSLYKEDNFKMTWEECMETLGVNDWYGCKMGLQPTRNLLKKCGNPENKLRFIHIAGSNGKGSVAKSLQQILSLSGYKTGMYISPHIEIMNERYTIDGEMISDEDLKRLCLKMRELSESLEEEKPNSFEMLTALAFCYFLEKGVDYVVLEVGLGGRLDATNVIPHKELSVIAHIGLEHTAILGDTLEEIAREKGGIIAKDTPVVLMHQKPEVMEEIRRICKEKNAKLHITNPKYFHSYSFHIDNGYQYFSYRERHEYALSLLGDYQLDNAMVICDAIDCLKERGISIPEDCVKQGLMTVTWPGRFEILKKRPLIILDGAHNPQAVNSLVRSIEMLFPNYKKRIFFSVMADKDYMTMLELLKNNTLSFSFFQVESHRGQNPEILKQQWQSHFDGEIRCPESLEEGLEWNLNAVKKEEEKTLLLCLGSLYQVGQIRNFFRNYYSSH</sequence>
<reference evidence="14 15" key="1">
    <citation type="submission" date="2009-04" db="EMBL/GenBank/DDBJ databases">
        <authorList>
            <person name="Qin X."/>
            <person name="Bachman B."/>
            <person name="Battles P."/>
            <person name="Bell A."/>
            <person name="Bess C."/>
            <person name="Bickham C."/>
            <person name="Chaboub L."/>
            <person name="Chen D."/>
            <person name="Coyle M."/>
            <person name="Deiros D.R."/>
            <person name="Dinh H."/>
            <person name="Forbes L."/>
            <person name="Fowler G."/>
            <person name="Francisco L."/>
            <person name="Fu Q."/>
            <person name="Gubbala S."/>
            <person name="Hale W."/>
            <person name="Han Y."/>
            <person name="Hemphill L."/>
            <person name="Highlander S.K."/>
            <person name="Hirani K."/>
            <person name="Hogues M."/>
            <person name="Jackson L."/>
            <person name="Jakkamsetti A."/>
            <person name="Javaid M."/>
            <person name="Jiang H."/>
            <person name="Korchina V."/>
            <person name="Kovar C."/>
            <person name="Lara F."/>
            <person name="Lee S."/>
            <person name="Mata R."/>
            <person name="Mathew T."/>
            <person name="Moen C."/>
            <person name="Morales K."/>
            <person name="Munidasa M."/>
            <person name="Nazareth L."/>
            <person name="Ngo R."/>
            <person name="Nguyen L."/>
            <person name="Okwuonu G."/>
            <person name="Ongeri F."/>
            <person name="Patil S."/>
            <person name="Petrosino J."/>
            <person name="Pham C."/>
            <person name="Pham P."/>
            <person name="Pu L.-L."/>
            <person name="Puazo M."/>
            <person name="Raj R."/>
            <person name="Reid J."/>
            <person name="Rouhana J."/>
            <person name="Saada N."/>
            <person name="Shang Y."/>
            <person name="Simmons D."/>
            <person name="Thornton R."/>
            <person name="Warren J."/>
            <person name="Weissenberger G."/>
            <person name="Zhang J."/>
            <person name="Zhang L."/>
            <person name="Zhou C."/>
            <person name="Zhu D."/>
            <person name="Muzny D."/>
            <person name="Worley K."/>
            <person name="Gibbs R."/>
        </authorList>
    </citation>
    <scope>NUCLEOTIDE SEQUENCE [LARGE SCALE GENOMIC DNA]</scope>
    <source>
        <strain evidence="14 15">F0268</strain>
    </source>
</reference>
<evidence type="ECO:0000256" key="11">
    <source>
        <dbReference type="PIRNR" id="PIRNR001563"/>
    </source>
</evidence>
<evidence type="ECO:0000259" key="12">
    <source>
        <dbReference type="Pfam" id="PF02875"/>
    </source>
</evidence>
<keyword evidence="6 11" id="KW-0547">Nucleotide-binding</keyword>
<dbReference type="InterPro" id="IPR004101">
    <property type="entry name" value="Mur_ligase_C"/>
</dbReference>
<dbReference type="Pfam" id="PF02875">
    <property type="entry name" value="Mur_ligase_C"/>
    <property type="match status" value="1"/>
</dbReference>
<keyword evidence="5" id="KW-0479">Metal-binding</keyword>
<evidence type="ECO:0000256" key="2">
    <source>
        <dbReference type="ARBA" id="ARBA00008276"/>
    </source>
</evidence>
<comment type="catalytic activity">
    <reaction evidence="10">
        <text>(6S)-5,6,7,8-tetrahydrofolyl-(gamma-L-Glu)(n) + L-glutamate + ATP = (6S)-5,6,7,8-tetrahydrofolyl-(gamma-L-Glu)(n+1) + ADP + phosphate + H(+)</text>
        <dbReference type="Rhea" id="RHEA:10580"/>
        <dbReference type="Rhea" id="RHEA-COMP:14738"/>
        <dbReference type="Rhea" id="RHEA-COMP:14740"/>
        <dbReference type="ChEBI" id="CHEBI:15378"/>
        <dbReference type="ChEBI" id="CHEBI:29985"/>
        <dbReference type="ChEBI" id="CHEBI:30616"/>
        <dbReference type="ChEBI" id="CHEBI:43474"/>
        <dbReference type="ChEBI" id="CHEBI:141005"/>
        <dbReference type="ChEBI" id="CHEBI:456216"/>
        <dbReference type="EC" id="6.3.2.17"/>
    </reaction>
</comment>
<dbReference type="PROSITE" id="PS01012">
    <property type="entry name" value="FOLYLPOLYGLU_SYNT_2"/>
    <property type="match status" value="1"/>
</dbReference>
<evidence type="ECO:0000256" key="1">
    <source>
        <dbReference type="ARBA" id="ARBA00001946"/>
    </source>
</evidence>
<dbReference type="Pfam" id="PF08245">
    <property type="entry name" value="Mur_ligase_M"/>
    <property type="match status" value="1"/>
</dbReference>
<dbReference type="GO" id="GO:0008841">
    <property type="term" value="F:dihydrofolate synthase activity"/>
    <property type="evidence" value="ECO:0007669"/>
    <property type="project" value="TreeGrafter"/>
</dbReference>
<proteinExistence type="inferred from homology"/>
<dbReference type="GO" id="GO:0004326">
    <property type="term" value="F:tetrahydrofolylpolyglutamate synthase activity"/>
    <property type="evidence" value="ECO:0007669"/>
    <property type="project" value="UniProtKB-EC"/>
</dbReference>
<accession>C2KWA8</accession>
<dbReference type="GO" id="GO:0046872">
    <property type="term" value="F:metal ion binding"/>
    <property type="evidence" value="ECO:0007669"/>
    <property type="project" value="UniProtKB-KW"/>
</dbReference>
<keyword evidence="7 11" id="KW-0067">ATP-binding</keyword>
<dbReference type="Gene3D" id="3.40.1190.10">
    <property type="entry name" value="Mur-like, catalytic domain"/>
    <property type="match status" value="1"/>
</dbReference>
<keyword evidence="4 11" id="KW-0436">Ligase</keyword>
<dbReference type="FunCoup" id="C2KWA8">
    <property type="interactions" value="377"/>
</dbReference>
<dbReference type="FunFam" id="3.40.1190.10:FF:000011">
    <property type="entry name" value="Folylpolyglutamate synthase/dihydrofolate synthase"/>
    <property type="match status" value="1"/>
</dbReference>
<dbReference type="InterPro" id="IPR036615">
    <property type="entry name" value="Mur_ligase_C_dom_sf"/>
</dbReference>
<evidence type="ECO:0000256" key="3">
    <source>
        <dbReference type="ARBA" id="ARBA00013025"/>
    </source>
</evidence>
<keyword evidence="15" id="KW-1185">Reference proteome</keyword>
<dbReference type="HOGENOM" id="CLU_015869_1_1_9"/>
<feature type="domain" description="Mur ligase C-terminal" evidence="12">
    <location>
        <begin position="306"/>
        <end position="429"/>
    </location>
</feature>
<dbReference type="InterPro" id="IPR001645">
    <property type="entry name" value="Folylpolyglutamate_synth"/>
</dbReference>
<dbReference type="GO" id="GO:0005524">
    <property type="term" value="F:ATP binding"/>
    <property type="evidence" value="ECO:0007669"/>
    <property type="project" value="UniProtKB-KW"/>
</dbReference>
<evidence type="ECO:0000256" key="4">
    <source>
        <dbReference type="ARBA" id="ARBA00022598"/>
    </source>
</evidence>
<dbReference type="InterPro" id="IPR018109">
    <property type="entry name" value="Folylpolyglutamate_synth_CS"/>
</dbReference>
<evidence type="ECO:0000256" key="6">
    <source>
        <dbReference type="ARBA" id="ARBA00022741"/>
    </source>
</evidence>